<keyword evidence="3" id="KW-1185">Reference proteome</keyword>
<sequence>MWREVATHQQRPPSPQTDSSGLLVEIGAGFLHRDDEERYPLEEEGDNGADLQEGIDPLIVGVGVRKMDGLGGVTPAPETHRWLGNW</sequence>
<evidence type="ECO:0000313" key="3">
    <source>
        <dbReference type="Proteomes" id="UP000006701"/>
    </source>
</evidence>
<dbReference type="Proteomes" id="UP000006701">
    <property type="component" value="Unassembled WGS sequence"/>
</dbReference>
<protein>
    <submittedName>
        <fullName evidence="2">Uncharacterized protein</fullName>
    </submittedName>
</protein>
<organism evidence="2 3">
    <name type="scientific">Aspergillus clavatus (strain ATCC 1007 / CBS 513.65 / DSM 816 / NCTC 3887 / NRRL 1 / QM 1276 / 107)</name>
    <dbReference type="NCBI Taxonomy" id="344612"/>
    <lineage>
        <taxon>Eukaryota</taxon>
        <taxon>Fungi</taxon>
        <taxon>Dikarya</taxon>
        <taxon>Ascomycota</taxon>
        <taxon>Pezizomycotina</taxon>
        <taxon>Eurotiomycetes</taxon>
        <taxon>Eurotiomycetidae</taxon>
        <taxon>Eurotiales</taxon>
        <taxon>Aspergillaceae</taxon>
        <taxon>Aspergillus</taxon>
        <taxon>Aspergillus subgen. Fumigati</taxon>
    </lineage>
</organism>
<accession>A1C8R9</accession>
<feature type="region of interest" description="Disordered" evidence="1">
    <location>
        <begin position="34"/>
        <end position="53"/>
    </location>
</feature>
<dbReference type="AlphaFoldDB" id="A1C8R9"/>
<evidence type="ECO:0000313" key="2">
    <source>
        <dbReference type="EMBL" id="EAW13706.1"/>
    </source>
</evidence>
<dbReference type="KEGG" id="act:ACLA_044260"/>
<dbReference type="GeneID" id="4707314"/>
<feature type="compositionally biased region" description="Polar residues" evidence="1">
    <location>
        <begin position="7"/>
        <end position="20"/>
    </location>
</feature>
<gene>
    <name evidence="2" type="ORF">ACLA_044260</name>
</gene>
<evidence type="ECO:0000256" key="1">
    <source>
        <dbReference type="SAM" id="MobiDB-lite"/>
    </source>
</evidence>
<reference evidence="2 3" key="1">
    <citation type="journal article" date="2008" name="PLoS Genet.">
        <title>Genomic islands in the pathogenic filamentous fungus Aspergillus fumigatus.</title>
        <authorList>
            <person name="Fedorova N.D."/>
            <person name="Khaldi N."/>
            <person name="Joardar V.S."/>
            <person name="Maiti R."/>
            <person name="Amedeo P."/>
            <person name="Anderson M.J."/>
            <person name="Crabtree J."/>
            <person name="Silva J.C."/>
            <person name="Badger J.H."/>
            <person name="Albarraq A."/>
            <person name="Angiuoli S."/>
            <person name="Bussey H."/>
            <person name="Bowyer P."/>
            <person name="Cotty P.J."/>
            <person name="Dyer P.S."/>
            <person name="Egan A."/>
            <person name="Galens K."/>
            <person name="Fraser-Liggett C.M."/>
            <person name="Haas B.J."/>
            <person name="Inman J.M."/>
            <person name="Kent R."/>
            <person name="Lemieux S."/>
            <person name="Malavazi I."/>
            <person name="Orvis J."/>
            <person name="Roemer T."/>
            <person name="Ronning C.M."/>
            <person name="Sundaram J.P."/>
            <person name="Sutton G."/>
            <person name="Turner G."/>
            <person name="Venter J.C."/>
            <person name="White O.R."/>
            <person name="Whitty B.R."/>
            <person name="Youngman P."/>
            <person name="Wolfe K.H."/>
            <person name="Goldman G.H."/>
            <person name="Wortman J.R."/>
            <person name="Jiang B."/>
            <person name="Denning D.W."/>
            <person name="Nierman W.C."/>
        </authorList>
    </citation>
    <scope>NUCLEOTIDE SEQUENCE [LARGE SCALE GENOMIC DNA]</scope>
    <source>
        <strain evidence="3">ATCC 1007 / CBS 513.65 / DSM 816 / NCTC 3887 / NRRL 1</strain>
    </source>
</reference>
<dbReference type="RefSeq" id="XP_001275132.1">
    <property type="nucleotide sequence ID" value="XM_001275131.1"/>
</dbReference>
<name>A1C8R9_ASPCL</name>
<dbReference type="HOGENOM" id="CLU_2497457_0_0_1"/>
<dbReference type="EMBL" id="DS027046">
    <property type="protein sequence ID" value="EAW13706.1"/>
    <property type="molecule type" value="Genomic_DNA"/>
</dbReference>
<proteinExistence type="predicted"/>
<dbReference type="VEuPathDB" id="FungiDB:ACLA_044260"/>
<feature type="region of interest" description="Disordered" evidence="1">
    <location>
        <begin position="1"/>
        <end position="23"/>
    </location>
</feature>